<dbReference type="AlphaFoldDB" id="A0A1X6NFY8"/>
<dbReference type="OrthoDB" id="5345779at2759"/>
<reference evidence="1 2" key="1">
    <citation type="submission" date="2017-04" db="EMBL/GenBank/DDBJ databases">
        <title>Genome Sequence of the Model Brown-Rot Fungus Postia placenta SB12.</title>
        <authorList>
            <consortium name="DOE Joint Genome Institute"/>
            <person name="Gaskell J."/>
            <person name="Kersten P."/>
            <person name="Larrondo L.F."/>
            <person name="Canessa P."/>
            <person name="Martinez D."/>
            <person name="Hibbett D."/>
            <person name="Schmoll M."/>
            <person name="Kubicek C.P."/>
            <person name="Martinez A.T."/>
            <person name="Yadav J."/>
            <person name="Master E."/>
            <person name="Magnuson J.K."/>
            <person name="James T."/>
            <person name="Yaver D."/>
            <person name="Berka R."/>
            <person name="Labutti K."/>
            <person name="Lipzen A."/>
            <person name="Aerts A."/>
            <person name="Barry K."/>
            <person name="Henrissat B."/>
            <person name="Blanchette R."/>
            <person name="Grigoriev I."/>
            <person name="Cullen D."/>
        </authorList>
    </citation>
    <scope>NUCLEOTIDE SEQUENCE [LARGE SCALE GENOMIC DNA]</scope>
    <source>
        <strain evidence="1 2">MAD-698-R-SB12</strain>
    </source>
</reference>
<name>A0A1X6NFY8_9APHY</name>
<dbReference type="RefSeq" id="XP_024344206.1">
    <property type="nucleotide sequence ID" value="XM_024478141.1"/>
</dbReference>
<dbReference type="EMBL" id="KZ110591">
    <property type="protein sequence ID" value="OSX67412.1"/>
    <property type="molecule type" value="Genomic_DNA"/>
</dbReference>
<keyword evidence="2" id="KW-1185">Reference proteome</keyword>
<dbReference type="InterPro" id="IPR032675">
    <property type="entry name" value="LRR_dom_sf"/>
</dbReference>
<evidence type="ECO:0008006" key="3">
    <source>
        <dbReference type="Google" id="ProtNLM"/>
    </source>
</evidence>
<dbReference type="Gene3D" id="3.80.10.10">
    <property type="entry name" value="Ribonuclease Inhibitor"/>
    <property type="match status" value="1"/>
</dbReference>
<evidence type="ECO:0000313" key="2">
    <source>
        <dbReference type="Proteomes" id="UP000194127"/>
    </source>
</evidence>
<sequence length="493" mass="55982">MPYELPPELWLQIFHYAAEDEPLFDYALPTSMTESSWSKRVMSDGWTLRAPNDLIEIMHRKSFATKKAIVSTCRAWRDLGTEFLFRCFLFGDPSRFQQLRVILDADNSLGRRAKRLHIARFYAGHGSTLEETQDALVSIIRHCPNLEAFIVTWSFSNSLAAVVDALCTYCPRNLRTLQLYIPTSGIAKAILMLDSLPALVSVHFQFEGVSSENIRLGSTSAVTLTLNSLEQLQLRGPFQEFLEQATGWKLPALRSLSLDFLSFRDDLPDIIEFLTHHGDDLTYLDINCVPALDVATILDLCPNLTTFAFNPDWRIASTYDITGVGGTLVHRPHEHITTIGCHQLLHAFDVGDAAKHLAIDPLATLLVQRRNDRNFAALTKRDFPRLQRVRVLNRTLLRDLEAADGPQGDAYERWERWWDQCARQGIRLEDCTGALLGTLPLEEEDDESESESEDDEAYLAPLREVLEECRQLPSVDESEYFFTHANGSMHHSE</sequence>
<accession>A0A1X6NFY8</accession>
<dbReference type="GeneID" id="36323091"/>
<gene>
    <name evidence="1" type="ORF">POSPLADRAFT_1042630</name>
</gene>
<dbReference type="SUPFAM" id="SSF52047">
    <property type="entry name" value="RNI-like"/>
    <property type="match status" value="1"/>
</dbReference>
<evidence type="ECO:0000313" key="1">
    <source>
        <dbReference type="EMBL" id="OSX67412.1"/>
    </source>
</evidence>
<dbReference type="Proteomes" id="UP000194127">
    <property type="component" value="Unassembled WGS sequence"/>
</dbReference>
<dbReference type="STRING" id="670580.A0A1X6NFY8"/>
<proteinExistence type="predicted"/>
<organism evidence="1 2">
    <name type="scientific">Postia placenta MAD-698-R-SB12</name>
    <dbReference type="NCBI Taxonomy" id="670580"/>
    <lineage>
        <taxon>Eukaryota</taxon>
        <taxon>Fungi</taxon>
        <taxon>Dikarya</taxon>
        <taxon>Basidiomycota</taxon>
        <taxon>Agaricomycotina</taxon>
        <taxon>Agaricomycetes</taxon>
        <taxon>Polyporales</taxon>
        <taxon>Adustoporiaceae</taxon>
        <taxon>Rhodonia</taxon>
    </lineage>
</organism>
<protein>
    <recommendedName>
        <fullName evidence="3">F-box domain-containing protein</fullName>
    </recommendedName>
</protein>